<accession>A0AB36TJ80</accession>
<evidence type="ECO:0008006" key="3">
    <source>
        <dbReference type="Google" id="ProtNLM"/>
    </source>
</evidence>
<gene>
    <name evidence="1" type="ORF">M972_112463</name>
</gene>
<comment type="caution">
    <text evidence="1">The sequence shown here is derived from an EMBL/GenBank/DDBJ whole genome shotgun (WGS) entry which is preliminary data.</text>
</comment>
<dbReference type="GeneID" id="35805340"/>
<protein>
    <recommendedName>
        <fullName evidence="3">ParB/Sulfiredoxin domain-containing protein</fullName>
    </recommendedName>
</protein>
<dbReference type="AlphaFoldDB" id="A0AB36TJ80"/>
<sequence length="137" mass="16122">MDSEVLRSEEGDMPNPNFALADGLLLEERKYFCPVNIPLCEIKTVRTEKDIFDENELKYFNYKVEKIISKLQDWNIPPLIAQFDGIDFVLTDGNHRYSALKRLGKTSYYTIVWCSRKFADLARKIMTEKGWFKDKQI</sequence>
<name>A0AB36TJ80_ACETH</name>
<evidence type="ECO:0000313" key="1">
    <source>
        <dbReference type="EMBL" id="PFH03651.1"/>
    </source>
</evidence>
<dbReference type="Proteomes" id="UP000223596">
    <property type="component" value="Unassembled WGS sequence"/>
</dbReference>
<dbReference type="RefSeq" id="WP_003517308.1">
    <property type="nucleotide sequence ID" value="NZ_CP013828.1"/>
</dbReference>
<proteinExistence type="predicted"/>
<reference evidence="1 2" key="1">
    <citation type="submission" date="2017-09" db="EMBL/GenBank/DDBJ databases">
        <title>Evaluation of Pacific Biosciences Sequencing Technology to Finishing C. thermocellum Genome Sequences.</title>
        <authorList>
            <person name="Brown S."/>
        </authorList>
    </citation>
    <scope>NUCLEOTIDE SEQUENCE [LARGE SCALE GENOMIC DNA]</scope>
    <source>
        <strain evidence="1 2">AD2</strain>
    </source>
</reference>
<dbReference type="EMBL" id="PDBW01000001">
    <property type="protein sequence ID" value="PFH03651.1"/>
    <property type="molecule type" value="Genomic_DNA"/>
</dbReference>
<organism evidence="1 2">
    <name type="scientific">Acetivibrio thermocellus AD2</name>
    <dbReference type="NCBI Taxonomy" id="1138384"/>
    <lineage>
        <taxon>Bacteria</taxon>
        <taxon>Bacillati</taxon>
        <taxon>Bacillota</taxon>
        <taxon>Clostridia</taxon>
        <taxon>Eubacteriales</taxon>
        <taxon>Oscillospiraceae</taxon>
        <taxon>Acetivibrio</taxon>
    </lineage>
</organism>
<evidence type="ECO:0000313" key="2">
    <source>
        <dbReference type="Proteomes" id="UP000223596"/>
    </source>
</evidence>